<proteinExistence type="predicted"/>
<dbReference type="Proteomes" id="UP000467193">
    <property type="component" value="Chromosome"/>
</dbReference>
<feature type="compositionally biased region" description="Basic and acidic residues" evidence="1">
    <location>
        <begin position="81"/>
        <end position="91"/>
    </location>
</feature>
<accession>A0A7I7QQS4</accession>
<evidence type="ECO:0008006" key="4">
    <source>
        <dbReference type="Google" id="ProtNLM"/>
    </source>
</evidence>
<keyword evidence="3" id="KW-1185">Reference proteome</keyword>
<evidence type="ECO:0000313" key="2">
    <source>
        <dbReference type="EMBL" id="BBY28390.1"/>
    </source>
</evidence>
<dbReference type="EMBL" id="AP022588">
    <property type="protein sequence ID" value="BBY28390.1"/>
    <property type="molecule type" value="Genomic_DNA"/>
</dbReference>
<organism evidence="2 3">
    <name type="scientific">Mycolicibacterium sediminis</name>
    <dbReference type="NCBI Taxonomy" id="1286180"/>
    <lineage>
        <taxon>Bacteria</taxon>
        <taxon>Bacillati</taxon>
        <taxon>Actinomycetota</taxon>
        <taxon>Actinomycetes</taxon>
        <taxon>Mycobacteriales</taxon>
        <taxon>Mycobacteriaceae</taxon>
        <taxon>Mycolicibacterium</taxon>
    </lineage>
</organism>
<feature type="compositionally biased region" description="Basic and acidic residues" evidence="1">
    <location>
        <begin position="63"/>
        <end position="74"/>
    </location>
</feature>
<dbReference type="InterPro" id="IPR021527">
    <property type="entry name" value="DUF2795"/>
</dbReference>
<sequence>MVASTNRKRVEDALNDADFPADKDRLLAVADRNGADQDTLGALRAIPPEEYGNIGEVLASVTHDDGPSAAEKARAGTLPDHPGRAQGEKDVPPVNPIVEELGENRKA</sequence>
<gene>
    <name evidence="2" type="ORF">MSEDJ_24860</name>
</gene>
<dbReference type="AlphaFoldDB" id="A0A7I7QQS4"/>
<evidence type="ECO:0000256" key="1">
    <source>
        <dbReference type="SAM" id="MobiDB-lite"/>
    </source>
</evidence>
<reference evidence="2 3" key="1">
    <citation type="journal article" date="2019" name="Emerg. Microbes Infect.">
        <title>Comprehensive subspecies identification of 175 nontuberculous mycobacteria species based on 7547 genomic profiles.</title>
        <authorList>
            <person name="Matsumoto Y."/>
            <person name="Kinjo T."/>
            <person name="Motooka D."/>
            <person name="Nabeya D."/>
            <person name="Jung N."/>
            <person name="Uechi K."/>
            <person name="Horii T."/>
            <person name="Iida T."/>
            <person name="Fujita J."/>
            <person name="Nakamura S."/>
        </authorList>
    </citation>
    <scope>NUCLEOTIDE SEQUENCE [LARGE SCALE GENOMIC DNA]</scope>
    <source>
        <strain evidence="2 3">JCM 17899</strain>
    </source>
</reference>
<feature type="region of interest" description="Disordered" evidence="1">
    <location>
        <begin position="63"/>
        <end position="107"/>
    </location>
</feature>
<protein>
    <recommendedName>
        <fullName evidence="4">DUF2795 domain-containing protein</fullName>
    </recommendedName>
</protein>
<name>A0A7I7QQS4_9MYCO</name>
<dbReference type="RefSeq" id="WP_163797257.1">
    <property type="nucleotide sequence ID" value="NZ_AP022588.1"/>
</dbReference>
<dbReference type="Pfam" id="PF11387">
    <property type="entry name" value="DUF2795"/>
    <property type="match status" value="1"/>
</dbReference>
<dbReference type="KEGG" id="msei:MSEDJ_24860"/>
<evidence type="ECO:0000313" key="3">
    <source>
        <dbReference type="Proteomes" id="UP000467193"/>
    </source>
</evidence>